<protein>
    <recommendedName>
        <fullName evidence="2">malate synthase</fullName>
        <ecNumber evidence="2">2.3.3.9</ecNumber>
    </recommendedName>
</protein>
<comment type="catalytic activity">
    <reaction evidence="6">
        <text>glyoxylate + acetyl-CoA + H2O = (S)-malate + CoA + H(+)</text>
        <dbReference type="Rhea" id="RHEA:18181"/>
        <dbReference type="ChEBI" id="CHEBI:15377"/>
        <dbReference type="ChEBI" id="CHEBI:15378"/>
        <dbReference type="ChEBI" id="CHEBI:15589"/>
        <dbReference type="ChEBI" id="CHEBI:36655"/>
        <dbReference type="ChEBI" id="CHEBI:57287"/>
        <dbReference type="ChEBI" id="CHEBI:57288"/>
        <dbReference type="EC" id="2.3.3.9"/>
    </reaction>
</comment>
<dbReference type="EMBL" id="JBHLZN010000001">
    <property type="protein sequence ID" value="MFB9885192.1"/>
    <property type="molecule type" value="Genomic_DNA"/>
</dbReference>
<feature type="domain" description="Malate synthase TIM barrel" evidence="8">
    <location>
        <begin position="163"/>
        <end position="406"/>
    </location>
</feature>
<gene>
    <name evidence="11" type="ORF">ACFFLH_02025</name>
</gene>
<dbReference type="PANTHER" id="PTHR42902">
    <property type="entry name" value="MALATE SYNTHASE"/>
    <property type="match status" value="1"/>
</dbReference>
<dbReference type="InterPro" id="IPR046363">
    <property type="entry name" value="MS_N_TIM-barrel_dom"/>
</dbReference>
<proteinExistence type="inferred from homology"/>
<evidence type="ECO:0000259" key="9">
    <source>
        <dbReference type="Pfam" id="PF20656"/>
    </source>
</evidence>
<keyword evidence="4" id="KW-0816">Tricarboxylic acid cycle</keyword>
<dbReference type="InterPro" id="IPR048356">
    <property type="entry name" value="MS_N"/>
</dbReference>
<evidence type="ECO:0000256" key="5">
    <source>
        <dbReference type="ARBA" id="ARBA00022679"/>
    </source>
</evidence>
<evidence type="ECO:0000313" key="11">
    <source>
        <dbReference type="EMBL" id="MFB9885192.1"/>
    </source>
</evidence>
<evidence type="ECO:0000259" key="8">
    <source>
        <dbReference type="Pfam" id="PF01274"/>
    </source>
</evidence>
<dbReference type="EC" id="2.3.3.9" evidence="2"/>
<dbReference type="RefSeq" id="WP_051527718.1">
    <property type="nucleotide sequence ID" value="NZ_JBHLZN010000001.1"/>
</dbReference>
<comment type="similarity">
    <text evidence="1">Belongs to the malate synthase family.</text>
</comment>
<feature type="domain" description="Malate synthase C-terminal" evidence="10">
    <location>
        <begin position="411"/>
        <end position="523"/>
    </location>
</feature>
<keyword evidence="12" id="KW-1185">Reference proteome</keyword>
<keyword evidence="3" id="KW-0329">Glyoxylate bypass</keyword>
<dbReference type="InterPro" id="IPR044856">
    <property type="entry name" value="Malate_synth_C_sf"/>
</dbReference>
<evidence type="ECO:0000256" key="1">
    <source>
        <dbReference type="ARBA" id="ARBA00006394"/>
    </source>
</evidence>
<evidence type="ECO:0000256" key="4">
    <source>
        <dbReference type="ARBA" id="ARBA00022532"/>
    </source>
</evidence>
<feature type="compositionally biased region" description="Low complexity" evidence="7">
    <location>
        <begin position="12"/>
        <end position="24"/>
    </location>
</feature>
<dbReference type="Gene3D" id="3.20.20.360">
    <property type="entry name" value="Malate synthase, domain 3"/>
    <property type="match status" value="1"/>
</dbReference>
<dbReference type="InterPro" id="IPR001465">
    <property type="entry name" value="Malate_synthase_TIM"/>
</dbReference>
<dbReference type="Pfam" id="PF01274">
    <property type="entry name" value="MS_TIM-barrel"/>
    <property type="match status" value="1"/>
</dbReference>
<keyword evidence="5" id="KW-0808">Transferase</keyword>
<evidence type="ECO:0000256" key="6">
    <source>
        <dbReference type="ARBA" id="ARBA00047918"/>
    </source>
</evidence>
<name>A0ABV5Z7D2_9GAMM</name>
<feature type="region of interest" description="Disordered" evidence="7">
    <location>
        <begin position="1"/>
        <end position="31"/>
    </location>
</feature>
<evidence type="ECO:0000313" key="12">
    <source>
        <dbReference type="Proteomes" id="UP001589628"/>
    </source>
</evidence>
<dbReference type="Gene3D" id="1.20.1220.12">
    <property type="entry name" value="Malate synthase, domain III"/>
    <property type="match status" value="1"/>
</dbReference>
<evidence type="ECO:0000256" key="3">
    <source>
        <dbReference type="ARBA" id="ARBA00022435"/>
    </source>
</evidence>
<dbReference type="InterPro" id="IPR011076">
    <property type="entry name" value="Malate_synth_sf"/>
</dbReference>
<reference evidence="11 12" key="1">
    <citation type="submission" date="2024-09" db="EMBL/GenBank/DDBJ databases">
        <authorList>
            <person name="Sun Q."/>
            <person name="Mori K."/>
        </authorList>
    </citation>
    <scope>NUCLEOTIDE SEQUENCE [LARGE SCALE GENOMIC DNA]</scope>
    <source>
        <strain evidence="11 12">ATCC 51285</strain>
    </source>
</reference>
<sequence>MPPLATSVAPVPQQLPSSLQPPLSAQHGHHHDMDSWLPLQQACPFLLALLKRFESGRQQLLKARELRQANYRQGARPDFCELGRAIREDNSWRIAAIPARLQSRQVEWLLAADQLLETEVAKAAPDSLIVDFEDSFCPTAKALQKAHQGLRQHLQQPHSYSVQVRVRGLHLTQRLCLEQANLVANEVVSASLFDFALCVVPHLAQLREASLGFYLPKLESYQEAAWWAEVLAFAEDFYLLPRGSIKVSVLIESLSAALQMDEILYCLRHHVVALSWGRWDYIHSYIKTHAEDGERLLPDPQVVNMNQAFLDAYSRLLIRTCHKRGALALGGIASWLAPAELTELPKALEQEKRREIDYGHDGTWVASPHLIAPVKALYQLHLAGQPNQLRVWREQDEPIAAKDLLNQCEGKRTEAGVRHCLRIALGYLTHWLSGQGVWQYQQQLEEAASAEIASACVWHWLRHQALLADGRCLSHPLLRQWLAEEQVLLASWADRYGWQPSQLRQAASWLQQRLLASQLSTSLWPAPIAEQNANSGSQVG</sequence>
<dbReference type="Pfam" id="PF20659">
    <property type="entry name" value="MS_C"/>
    <property type="match status" value="1"/>
</dbReference>
<dbReference type="PANTHER" id="PTHR42902:SF1">
    <property type="entry name" value="MALATE SYNTHASE 1-RELATED"/>
    <property type="match status" value="1"/>
</dbReference>
<evidence type="ECO:0000259" key="10">
    <source>
        <dbReference type="Pfam" id="PF20659"/>
    </source>
</evidence>
<accession>A0ABV5Z7D2</accession>
<dbReference type="PIRSF" id="PIRSF001363">
    <property type="entry name" value="Malate_synth"/>
    <property type="match status" value="1"/>
</dbReference>
<evidence type="ECO:0000256" key="2">
    <source>
        <dbReference type="ARBA" id="ARBA00012636"/>
    </source>
</evidence>
<dbReference type="InterPro" id="IPR048355">
    <property type="entry name" value="MS_C"/>
</dbReference>
<dbReference type="SUPFAM" id="SSF51645">
    <property type="entry name" value="Malate synthase G"/>
    <property type="match status" value="1"/>
</dbReference>
<organism evidence="11 12">
    <name type="scientific">Balneatrix alpica</name>
    <dbReference type="NCBI Taxonomy" id="75684"/>
    <lineage>
        <taxon>Bacteria</taxon>
        <taxon>Pseudomonadati</taxon>
        <taxon>Pseudomonadota</taxon>
        <taxon>Gammaproteobacteria</taxon>
        <taxon>Oceanospirillales</taxon>
        <taxon>Balneatrichaceae</taxon>
        <taxon>Balneatrix</taxon>
    </lineage>
</organism>
<comment type="caution">
    <text evidence="11">The sequence shown here is derived from an EMBL/GenBank/DDBJ whole genome shotgun (WGS) entry which is preliminary data.</text>
</comment>
<dbReference type="InterPro" id="IPR006252">
    <property type="entry name" value="Malate_synthA"/>
</dbReference>
<evidence type="ECO:0000256" key="7">
    <source>
        <dbReference type="SAM" id="MobiDB-lite"/>
    </source>
</evidence>
<feature type="domain" description="Malate synthase N-terminal" evidence="9">
    <location>
        <begin position="41"/>
        <end position="81"/>
    </location>
</feature>
<dbReference type="Pfam" id="PF20656">
    <property type="entry name" value="MS_N"/>
    <property type="match status" value="1"/>
</dbReference>
<dbReference type="Proteomes" id="UP001589628">
    <property type="component" value="Unassembled WGS sequence"/>
</dbReference>